<dbReference type="Proteomes" id="UP000193778">
    <property type="component" value="Unassembled WGS sequence"/>
</dbReference>
<keyword evidence="1 4" id="KW-0378">Hydrolase</keyword>
<dbReference type="InterPro" id="IPR006311">
    <property type="entry name" value="TAT_signal"/>
</dbReference>
<keyword evidence="2" id="KW-0732">Signal</keyword>
<dbReference type="EC" id="3.-.-.-" evidence="4"/>
<evidence type="ECO:0000256" key="1">
    <source>
        <dbReference type="ARBA" id="ARBA00022801"/>
    </source>
</evidence>
<dbReference type="PROSITE" id="PS51318">
    <property type="entry name" value="TAT"/>
    <property type="match status" value="1"/>
</dbReference>
<dbReference type="EMBL" id="FWFP01000007">
    <property type="protein sequence ID" value="SLN52904.1"/>
    <property type="molecule type" value="Genomic_DNA"/>
</dbReference>
<dbReference type="AlphaFoldDB" id="A0A1X6ZIU2"/>
<accession>A0A1X6ZIU2</accession>
<name>A0A1X6ZIU2_9RHOB</name>
<dbReference type="PANTHER" id="PTHR43540:SF16">
    <property type="entry name" value="ISOCHORISMATASE-LIKE DOMAIN-CONTAINING PROTEIN"/>
    <property type="match status" value="1"/>
</dbReference>
<feature type="chain" id="PRO_5013230992" evidence="2">
    <location>
        <begin position="42"/>
        <end position="278"/>
    </location>
</feature>
<sequence length="278" mass="30001">MCNCDDHDHGGQKLSRRAALTTGLAGTAAAAATALAGTAQAQEKANPYAEPTEPALPPSDMKLDLSRAALVVTDPQNDFLSPDGVTWGVIGASVTEHNTVENIEILFRTAKEHDITTAVSPHYYFPTDHGWKFEGALEKLMHKIGMFDRKGPLNVDGFEGSGADWLERYKPYINDGKTIVTSPHKMYGNDTNDLTLQLRKQGVDQVILAGMSANLCTESHMRELIENGFEVAVVQDATAAAQLPEGDGYLAALINFRFIANAVWSTEEAVSQINAAAL</sequence>
<dbReference type="InterPro" id="IPR050272">
    <property type="entry name" value="Isochorismatase-like_hydrls"/>
</dbReference>
<keyword evidence="5" id="KW-1185">Reference proteome</keyword>
<dbReference type="InterPro" id="IPR036380">
    <property type="entry name" value="Isochorismatase-like_sf"/>
</dbReference>
<dbReference type="GO" id="GO:0016787">
    <property type="term" value="F:hydrolase activity"/>
    <property type="evidence" value="ECO:0007669"/>
    <property type="project" value="UniProtKB-KW"/>
</dbReference>
<dbReference type="Gene3D" id="3.40.50.850">
    <property type="entry name" value="Isochorismatase-like"/>
    <property type="match status" value="1"/>
</dbReference>
<evidence type="ECO:0000313" key="5">
    <source>
        <dbReference type="Proteomes" id="UP000193778"/>
    </source>
</evidence>
<dbReference type="Pfam" id="PF00857">
    <property type="entry name" value="Isochorismatase"/>
    <property type="match status" value="1"/>
</dbReference>
<proteinExistence type="predicted"/>
<evidence type="ECO:0000259" key="3">
    <source>
        <dbReference type="Pfam" id="PF00857"/>
    </source>
</evidence>
<reference evidence="5" key="1">
    <citation type="submission" date="2017-03" db="EMBL/GenBank/DDBJ databases">
        <authorList>
            <person name="Rodrigo-Torres L."/>
            <person name="Arahal R.D."/>
            <person name="Lucena T."/>
        </authorList>
    </citation>
    <scope>NUCLEOTIDE SEQUENCE [LARGE SCALE GENOMIC DNA]</scope>
    <source>
        <strain evidence="5">CECT 8411</strain>
    </source>
</reference>
<protein>
    <submittedName>
        <fullName evidence="4">Isochorismatase family protein YecD</fullName>
        <ecNumber evidence="4">3.-.-.-</ecNumber>
    </submittedName>
</protein>
<evidence type="ECO:0000256" key="2">
    <source>
        <dbReference type="SAM" id="SignalP"/>
    </source>
</evidence>
<evidence type="ECO:0000313" key="4">
    <source>
        <dbReference type="EMBL" id="SLN52904.1"/>
    </source>
</evidence>
<gene>
    <name evidence="4" type="primary">yecD_1</name>
    <name evidence="4" type="ORF">RUM8411_02534</name>
</gene>
<organism evidence="4 5">
    <name type="scientific">Ruegeria meonggei</name>
    <dbReference type="NCBI Taxonomy" id="1446476"/>
    <lineage>
        <taxon>Bacteria</taxon>
        <taxon>Pseudomonadati</taxon>
        <taxon>Pseudomonadota</taxon>
        <taxon>Alphaproteobacteria</taxon>
        <taxon>Rhodobacterales</taxon>
        <taxon>Roseobacteraceae</taxon>
        <taxon>Ruegeria</taxon>
    </lineage>
</organism>
<dbReference type="PANTHER" id="PTHR43540">
    <property type="entry name" value="PEROXYUREIDOACRYLATE/UREIDOACRYLATE AMIDOHYDROLASE-RELATED"/>
    <property type="match status" value="1"/>
</dbReference>
<dbReference type="RefSeq" id="WP_085823062.1">
    <property type="nucleotide sequence ID" value="NZ_FWFP01000007.1"/>
</dbReference>
<dbReference type="InterPro" id="IPR000868">
    <property type="entry name" value="Isochorismatase-like_dom"/>
</dbReference>
<dbReference type="OrthoDB" id="9807387at2"/>
<dbReference type="SUPFAM" id="SSF52499">
    <property type="entry name" value="Isochorismatase-like hydrolases"/>
    <property type="match status" value="1"/>
</dbReference>
<feature type="signal peptide" evidence="2">
    <location>
        <begin position="1"/>
        <end position="41"/>
    </location>
</feature>
<feature type="domain" description="Isochorismatase-like" evidence="3">
    <location>
        <begin position="68"/>
        <end position="243"/>
    </location>
</feature>